<proteinExistence type="predicted"/>
<name>A0A1V9XME0_9ACAR</name>
<dbReference type="GO" id="GO:0016020">
    <property type="term" value="C:membrane"/>
    <property type="evidence" value="ECO:0007669"/>
    <property type="project" value="InterPro"/>
</dbReference>
<keyword evidence="3" id="KW-1185">Reference proteome</keyword>
<dbReference type="PANTHER" id="PTHR21329:SF3">
    <property type="entry name" value="PHOSPHATIDYLINOSITOL N-ACETYLGLUCOSAMINYLTRANSFERASE SUBUNIT Q"/>
    <property type="match status" value="1"/>
</dbReference>
<feature type="transmembrane region" description="Helical" evidence="1">
    <location>
        <begin position="205"/>
        <end position="229"/>
    </location>
</feature>
<dbReference type="OrthoDB" id="70250at2759"/>
<gene>
    <name evidence="2" type="ORF">BIW11_08909</name>
</gene>
<evidence type="ECO:0000313" key="3">
    <source>
        <dbReference type="Proteomes" id="UP000192247"/>
    </source>
</evidence>
<feature type="transmembrane region" description="Helical" evidence="1">
    <location>
        <begin position="364"/>
        <end position="387"/>
    </location>
</feature>
<keyword evidence="1" id="KW-1133">Transmembrane helix</keyword>
<dbReference type="Pfam" id="PF05024">
    <property type="entry name" value="Gpi1"/>
    <property type="match status" value="1"/>
</dbReference>
<dbReference type="AlphaFoldDB" id="A0A1V9XME0"/>
<dbReference type="STRING" id="418985.A0A1V9XME0"/>
<organism evidence="2 3">
    <name type="scientific">Tropilaelaps mercedesae</name>
    <dbReference type="NCBI Taxonomy" id="418985"/>
    <lineage>
        <taxon>Eukaryota</taxon>
        <taxon>Metazoa</taxon>
        <taxon>Ecdysozoa</taxon>
        <taxon>Arthropoda</taxon>
        <taxon>Chelicerata</taxon>
        <taxon>Arachnida</taxon>
        <taxon>Acari</taxon>
        <taxon>Parasitiformes</taxon>
        <taxon>Mesostigmata</taxon>
        <taxon>Gamasina</taxon>
        <taxon>Dermanyssoidea</taxon>
        <taxon>Laelapidae</taxon>
        <taxon>Tropilaelaps</taxon>
    </lineage>
</organism>
<evidence type="ECO:0000313" key="2">
    <source>
        <dbReference type="EMBL" id="OQR74679.1"/>
    </source>
</evidence>
<dbReference type="PANTHER" id="PTHR21329">
    <property type="entry name" value="PHOSPHATIDYLINOSITOL N-ACETYLGLUCOSAMINYLTRANSFERASE SUBUNIT Q-RELATED"/>
    <property type="match status" value="1"/>
</dbReference>
<keyword evidence="1" id="KW-0472">Membrane</keyword>
<dbReference type="GO" id="GO:0005783">
    <property type="term" value="C:endoplasmic reticulum"/>
    <property type="evidence" value="ECO:0007669"/>
    <property type="project" value="TreeGrafter"/>
</dbReference>
<dbReference type="InterPro" id="IPR007720">
    <property type="entry name" value="PigQ/GPI1"/>
</dbReference>
<dbReference type="EMBL" id="MNPL01007581">
    <property type="protein sequence ID" value="OQR74679.1"/>
    <property type="molecule type" value="Genomic_DNA"/>
</dbReference>
<dbReference type="Proteomes" id="UP000192247">
    <property type="component" value="Unassembled WGS sequence"/>
</dbReference>
<evidence type="ECO:0000256" key="1">
    <source>
        <dbReference type="SAM" id="Phobius"/>
    </source>
</evidence>
<feature type="transmembrane region" description="Helical" evidence="1">
    <location>
        <begin position="321"/>
        <end position="343"/>
    </location>
</feature>
<evidence type="ECO:0008006" key="4">
    <source>
        <dbReference type="Google" id="ProtNLM"/>
    </source>
</evidence>
<keyword evidence="1" id="KW-0812">Transmembrane</keyword>
<reference evidence="2 3" key="1">
    <citation type="journal article" date="2017" name="Gigascience">
        <title>Draft genome of the honey bee ectoparasitic mite, Tropilaelaps mercedesae, is shaped by the parasitic life history.</title>
        <authorList>
            <person name="Dong X."/>
            <person name="Armstrong S.D."/>
            <person name="Xia D."/>
            <person name="Makepeace B.L."/>
            <person name="Darby A.C."/>
            <person name="Kadowaki T."/>
        </authorList>
    </citation>
    <scope>NUCLEOTIDE SEQUENCE [LARGE SCALE GENOMIC DNA]</scope>
    <source>
        <strain evidence="2">Wuxi-XJTLU</strain>
    </source>
</reference>
<dbReference type="InParanoid" id="A0A1V9XME0"/>
<accession>A0A1V9XME0</accession>
<sequence length="484" mass="53702">MVHVWTRPLGNALKRKLLVIHQDVLSPAAGNEKSCGGVPPFLIARLTPDCRNLYLSTAERRPRRSVDFVGVPSSRATRSKCFDFTLDLSSYEVRSFSERFTCNQVLLVEDRRLYGEIVGLADPPMDGMKPPAEPAIDYGAAGDSANGASSCAGHSAGVAAAPARPAARYESSTAPDGTTMSYLEHHAALVKLALTFRNFSLGKELAVLLLLDTLLGIWLGPVLCSWWPMTLESAVARVRRVVAWLRAGTPLGLKLNPQVNQALAKFFTCHVNMWHVYVDVLLPSLRALTDAVAAHPYVPLSIQCSLVCDITTLTTVHVYCFYGYMCKLYSVWLSALFALLRIFRGLKWNPLRQRVDSLADSDPVLLGPIILTILVFLSPTVFLYYVVFSIMRCCVLVVNFSLGTVVHDVQVLVFDVLKSLASKPVIQLRKTRVVRINEFALKAEARYSRNTGKLLVDGFQRLIRLRELLTFCRDLCVGKIVYPL</sequence>
<protein>
    <recommendedName>
        <fullName evidence="4">Phosphatidylinositol N-acetylglucosaminyltransferase subunit Q-like</fullName>
    </recommendedName>
</protein>
<comment type="caution">
    <text evidence="2">The sequence shown here is derived from an EMBL/GenBank/DDBJ whole genome shotgun (WGS) entry which is preliminary data.</text>
</comment>
<dbReference type="GO" id="GO:0006506">
    <property type="term" value="P:GPI anchor biosynthetic process"/>
    <property type="evidence" value="ECO:0007669"/>
    <property type="project" value="InterPro"/>
</dbReference>